<dbReference type="InterPro" id="IPR005149">
    <property type="entry name" value="Tscrpt_reg_PadR_N"/>
</dbReference>
<reference evidence="3" key="1">
    <citation type="submission" date="2016-06" db="EMBL/GenBank/DDBJ databases">
        <title>Genome sequencing of cellulolytic organisms.</title>
        <authorList>
            <person name="Bohra V."/>
            <person name="Dafale N.A."/>
            <person name="Purohit H.J."/>
        </authorList>
    </citation>
    <scope>NUCLEOTIDE SEQUENCE [LARGE SCALE GENOMIC DNA]</scope>
    <source>
        <strain evidence="3">ND21</strain>
    </source>
</reference>
<dbReference type="Pfam" id="PF03551">
    <property type="entry name" value="PadR"/>
    <property type="match status" value="1"/>
</dbReference>
<accession>A0ABX2WLN7</accession>
<dbReference type="EMBL" id="LZEM01000005">
    <property type="protein sequence ID" value="OAZ44260.1"/>
    <property type="molecule type" value="Genomic_DNA"/>
</dbReference>
<proteinExistence type="predicted"/>
<evidence type="ECO:0000259" key="1">
    <source>
        <dbReference type="Pfam" id="PF03551"/>
    </source>
</evidence>
<dbReference type="SUPFAM" id="SSF46785">
    <property type="entry name" value="Winged helix' DNA-binding domain"/>
    <property type="match status" value="1"/>
</dbReference>
<protein>
    <recommendedName>
        <fullName evidence="1">Transcription regulator PadR N-terminal domain-containing protein</fullName>
    </recommendedName>
</protein>
<gene>
    <name evidence="2" type="ORF">A9Z40_12780</name>
</gene>
<feature type="domain" description="Transcription regulator PadR N-terminal" evidence="1">
    <location>
        <begin position="7"/>
        <end position="78"/>
    </location>
</feature>
<dbReference type="InterPro" id="IPR036388">
    <property type="entry name" value="WH-like_DNA-bd_sf"/>
</dbReference>
<evidence type="ECO:0000313" key="3">
    <source>
        <dbReference type="Proteomes" id="UP000093918"/>
    </source>
</evidence>
<dbReference type="InterPro" id="IPR036390">
    <property type="entry name" value="WH_DNA-bd_sf"/>
</dbReference>
<name>A0ABX2WLN7_9MICO</name>
<keyword evidence="3" id="KW-1185">Reference proteome</keyword>
<dbReference type="RefSeq" id="WP_023954203.1">
    <property type="nucleotide sequence ID" value="NZ_LZEM01000005.1"/>
</dbReference>
<evidence type="ECO:0000313" key="2">
    <source>
        <dbReference type="EMBL" id="OAZ44260.1"/>
    </source>
</evidence>
<dbReference type="PANTHER" id="PTHR43252">
    <property type="entry name" value="TRANSCRIPTIONAL REGULATOR YQJI"/>
    <property type="match status" value="1"/>
</dbReference>
<dbReference type="Proteomes" id="UP000093918">
    <property type="component" value="Unassembled WGS sequence"/>
</dbReference>
<dbReference type="PANTHER" id="PTHR43252:SF4">
    <property type="entry name" value="TRANSCRIPTIONAL REGULATORY PROTEIN"/>
    <property type="match status" value="1"/>
</dbReference>
<sequence length="193" mass="22346">MALRHAILAALSRGRPRTGYDLNASFNDVNDRAWHASPSQVYSELAKMEGLGLIDITERTERGRTSYVINDQGLDELRRWLLHDQPDHGIRDDASLRLLNLWVLDPGDADRLLDAEVAFQRQRQFSLRHLLLNWDDDREDPDSAVWRSRRALYTLWLRQTDLMLEWLDELRAVLHDPATPFPELVTGAVPEKV</sequence>
<dbReference type="Gene3D" id="1.10.10.10">
    <property type="entry name" value="Winged helix-like DNA-binding domain superfamily/Winged helix DNA-binding domain"/>
    <property type="match status" value="1"/>
</dbReference>
<comment type="caution">
    <text evidence="2">The sequence shown here is derived from an EMBL/GenBank/DDBJ whole genome shotgun (WGS) entry which is preliminary data.</text>
</comment>
<organism evidence="2 3">
    <name type="scientific">Microbacterium arborescens</name>
    <dbReference type="NCBI Taxonomy" id="33883"/>
    <lineage>
        <taxon>Bacteria</taxon>
        <taxon>Bacillati</taxon>
        <taxon>Actinomycetota</taxon>
        <taxon>Actinomycetes</taxon>
        <taxon>Micrococcales</taxon>
        <taxon>Microbacteriaceae</taxon>
        <taxon>Microbacterium</taxon>
    </lineage>
</organism>